<organism evidence="2 3">
    <name type="scientific">Diatraea saccharalis</name>
    <name type="common">sugarcane borer</name>
    <dbReference type="NCBI Taxonomy" id="40085"/>
    <lineage>
        <taxon>Eukaryota</taxon>
        <taxon>Metazoa</taxon>
        <taxon>Ecdysozoa</taxon>
        <taxon>Arthropoda</taxon>
        <taxon>Hexapoda</taxon>
        <taxon>Insecta</taxon>
        <taxon>Pterygota</taxon>
        <taxon>Neoptera</taxon>
        <taxon>Endopterygota</taxon>
        <taxon>Lepidoptera</taxon>
        <taxon>Glossata</taxon>
        <taxon>Ditrysia</taxon>
        <taxon>Pyraloidea</taxon>
        <taxon>Crambidae</taxon>
        <taxon>Crambinae</taxon>
        <taxon>Diatraea</taxon>
    </lineage>
</organism>
<name>A0A9N9QY18_9NEOP</name>
<dbReference type="AlphaFoldDB" id="A0A9N9QY18"/>
<reference evidence="2" key="1">
    <citation type="submission" date="2021-12" db="EMBL/GenBank/DDBJ databases">
        <authorList>
            <person name="King R."/>
        </authorList>
    </citation>
    <scope>NUCLEOTIDE SEQUENCE</scope>
</reference>
<evidence type="ECO:0000313" key="2">
    <source>
        <dbReference type="EMBL" id="CAG9785814.1"/>
    </source>
</evidence>
<feature type="region of interest" description="Disordered" evidence="1">
    <location>
        <begin position="1"/>
        <end position="85"/>
    </location>
</feature>
<evidence type="ECO:0000313" key="3">
    <source>
        <dbReference type="Proteomes" id="UP001153714"/>
    </source>
</evidence>
<proteinExistence type="predicted"/>
<dbReference type="EMBL" id="OU893345">
    <property type="protein sequence ID" value="CAG9785814.1"/>
    <property type="molecule type" value="Genomic_DNA"/>
</dbReference>
<feature type="compositionally biased region" description="Polar residues" evidence="1">
    <location>
        <begin position="49"/>
        <end position="82"/>
    </location>
</feature>
<keyword evidence="3" id="KW-1185">Reference proteome</keyword>
<feature type="compositionally biased region" description="Basic and acidic residues" evidence="1">
    <location>
        <begin position="7"/>
        <end position="41"/>
    </location>
</feature>
<accession>A0A9N9QY18</accession>
<reference evidence="2" key="2">
    <citation type="submission" date="2022-10" db="EMBL/GenBank/DDBJ databases">
        <authorList>
            <consortium name="ENA_rothamsted_submissions"/>
            <consortium name="culmorum"/>
            <person name="King R."/>
        </authorList>
    </citation>
    <scope>NUCLEOTIDE SEQUENCE</scope>
</reference>
<dbReference type="Proteomes" id="UP001153714">
    <property type="component" value="Chromosome 14"/>
</dbReference>
<protein>
    <submittedName>
        <fullName evidence="2">Uncharacterized protein</fullName>
    </submittedName>
</protein>
<gene>
    <name evidence="2" type="ORF">DIATSA_LOCUS3822</name>
</gene>
<dbReference type="OrthoDB" id="6626714at2759"/>
<evidence type="ECO:0000256" key="1">
    <source>
        <dbReference type="SAM" id="MobiDB-lite"/>
    </source>
</evidence>
<sequence>MRQHGPRQREPGRPGHLAGVDKKLTEKEEKTRLRNIEEEKRRAKYLSSLAPSTSSYEHPQRKSSSGSEITVLQENRSSSSATIEALGHNTDEFPISKSSIHRIRTEMRRKRANAIKINFRNKVPDTVTVHWDGKLLPALDARKSKEERLPIVISYDNNEQLIAVPKLVNSS</sequence>